<dbReference type="GO" id="GO:0016829">
    <property type="term" value="F:lyase activity"/>
    <property type="evidence" value="ECO:0007669"/>
    <property type="project" value="UniProtKB-KW"/>
</dbReference>
<keyword evidence="2 5" id="KW-0479">Metal-binding</keyword>
<proteinExistence type="predicted"/>
<dbReference type="SUPFAM" id="SSF51621">
    <property type="entry name" value="Phosphoenolpyruvate/pyruvate domain"/>
    <property type="match status" value="1"/>
</dbReference>
<dbReference type="PANTHER" id="PTHR32308:SF0">
    <property type="entry name" value="HPCH_HPAI ALDOLASE_CITRATE LYASE DOMAIN-CONTAINING PROTEIN"/>
    <property type="match status" value="1"/>
</dbReference>
<comment type="cofactor">
    <cofactor evidence="1">
        <name>Mg(2+)</name>
        <dbReference type="ChEBI" id="CHEBI:18420"/>
    </cofactor>
</comment>
<dbReference type="InterPro" id="IPR005000">
    <property type="entry name" value="Aldolase/citrate-lyase_domain"/>
</dbReference>
<dbReference type="InterPro" id="IPR040442">
    <property type="entry name" value="Pyrv_kinase-like_dom_sf"/>
</dbReference>
<evidence type="ECO:0000313" key="8">
    <source>
        <dbReference type="Proteomes" id="UP000199546"/>
    </source>
</evidence>
<evidence type="ECO:0000256" key="2">
    <source>
        <dbReference type="ARBA" id="ARBA00022723"/>
    </source>
</evidence>
<feature type="domain" description="HpcH/HpaI aldolase/citrate lyase" evidence="6">
    <location>
        <begin position="5"/>
        <end position="227"/>
    </location>
</feature>
<dbReference type="AlphaFoldDB" id="A0A1I7C2H5"/>
<evidence type="ECO:0000256" key="3">
    <source>
        <dbReference type="ARBA" id="ARBA00022842"/>
    </source>
</evidence>
<keyword evidence="8" id="KW-1185">Reference proteome</keyword>
<dbReference type="RefSeq" id="WP_093582108.1">
    <property type="nucleotide sequence ID" value="NZ_FPBA01000017.1"/>
</dbReference>
<dbReference type="Pfam" id="PF03328">
    <property type="entry name" value="HpcH_HpaI"/>
    <property type="match status" value="1"/>
</dbReference>
<dbReference type="OrthoDB" id="4322898at2"/>
<dbReference type="Gene3D" id="3.20.20.60">
    <property type="entry name" value="Phosphoenolpyruvate-binding domains"/>
    <property type="match status" value="1"/>
</dbReference>
<feature type="binding site" evidence="4">
    <location>
        <position position="68"/>
    </location>
    <ligand>
        <name>substrate</name>
    </ligand>
</feature>
<feature type="binding site" evidence="4">
    <location>
        <position position="129"/>
    </location>
    <ligand>
        <name>substrate</name>
    </ligand>
</feature>
<dbReference type="InterPro" id="IPR015813">
    <property type="entry name" value="Pyrv/PenolPyrv_kinase-like_dom"/>
</dbReference>
<protein>
    <submittedName>
        <fullName evidence="7">Citrate lyase subunit beta / citryl-CoA lyase</fullName>
    </submittedName>
</protein>
<evidence type="ECO:0000313" key="7">
    <source>
        <dbReference type="EMBL" id="SFT93611.1"/>
    </source>
</evidence>
<organism evidence="7 8">
    <name type="scientific">Geodermatophilus amargosae</name>
    <dbReference type="NCBI Taxonomy" id="1296565"/>
    <lineage>
        <taxon>Bacteria</taxon>
        <taxon>Bacillati</taxon>
        <taxon>Actinomycetota</taxon>
        <taxon>Actinomycetes</taxon>
        <taxon>Geodermatophilales</taxon>
        <taxon>Geodermatophilaceae</taxon>
        <taxon>Geodermatophilus</taxon>
    </lineage>
</organism>
<dbReference type="PANTHER" id="PTHR32308">
    <property type="entry name" value="LYASE BETA SUBUNIT, PUTATIVE (AFU_ORTHOLOGUE AFUA_4G13030)-RELATED"/>
    <property type="match status" value="1"/>
</dbReference>
<reference evidence="8" key="1">
    <citation type="submission" date="2016-10" db="EMBL/GenBank/DDBJ databases">
        <authorList>
            <person name="Varghese N."/>
            <person name="Submissions S."/>
        </authorList>
    </citation>
    <scope>NUCLEOTIDE SEQUENCE [LARGE SCALE GENOMIC DNA]</scope>
    <source>
        <strain evidence="8">DSM 46136</strain>
    </source>
</reference>
<dbReference type="STRING" id="1296565.SAMN05660657_03994"/>
<dbReference type="GO" id="GO:0000287">
    <property type="term" value="F:magnesium ion binding"/>
    <property type="evidence" value="ECO:0007669"/>
    <property type="project" value="TreeGrafter"/>
</dbReference>
<keyword evidence="3 5" id="KW-0460">Magnesium</keyword>
<name>A0A1I7C2H5_9ACTN</name>
<feature type="binding site" evidence="5">
    <location>
        <position position="159"/>
    </location>
    <ligand>
        <name>Mg(2+)</name>
        <dbReference type="ChEBI" id="CHEBI:18420"/>
    </ligand>
</feature>
<dbReference type="Proteomes" id="UP000199546">
    <property type="component" value="Unassembled WGS sequence"/>
</dbReference>
<evidence type="ECO:0000256" key="4">
    <source>
        <dbReference type="PIRSR" id="PIRSR015582-1"/>
    </source>
</evidence>
<gene>
    <name evidence="7" type="ORF">SAMN05660657_03994</name>
</gene>
<dbReference type="GO" id="GO:0006107">
    <property type="term" value="P:oxaloacetate metabolic process"/>
    <property type="evidence" value="ECO:0007669"/>
    <property type="project" value="TreeGrafter"/>
</dbReference>
<dbReference type="PIRSF" id="PIRSF015582">
    <property type="entry name" value="Cit_lyase_B"/>
    <property type="match status" value="1"/>
</dbReference>
<dbReference type="InterPro" id="IPR011206">
    <property type="entry name" value="Citrate_lyase_beta/mcl1/mcl2"/>
</dbReference>
<evidence type="ECO:0000256" key="1">
    <source>
        <dbReference type="ARBA" id="ARBA00001946"/>
    </source>
</evidence>
<keyword evidence="7" id="KW-0456">Lyase</keyword>
<evidence type="ECO:0000259" key="6">
    <source>
        <dbReference type="Pfam" id="PF03328"/>
    </source>
</evidence>
<evidence type="ECO:0000256" key="5">
    <source>
        <dbReference type="PIRSR" id="PIRSR015582-2"/>
    </source>
</evidence>
<sequence>MVPYRSILFVPGHKPQWLDKALASGADCVVLDLEDSVPADLKAGARATVAESIRAVRARDPRVGLLVRVNPLDTRLTGADLEAVVVPGLTGVFAPKIETATDVLRYDALLDHFEARNGVQGLEYIVPVEMIGAIQNAREIAAASPRVGAMIGPTAEHADIARAVGYRWTPEGEETLYLRSRVLLACREAGIHPLTGLWERLDDLVGLKTFAEKGRQLGFRGMIAIHPGHVPVVNEAFTPTADEVEFHEGLLAAYQAAAAAGSGAVRYRGVHIDKAHVDTAREWLAHARSLPGAQGAPVPTFDAPEGGR</sequence>
<dbReference type="EMBL" id="FPBA01000017">
    <property type="protein sequence ID" value="SFT93611.1"/>
    <property type="molecule type" value="Genomic_DNA"/>
</dbReference>
<feature type="binding site" evidence="5">
    <location>
        <position position="129"/>
    </location>
    <ligand>
        <name>Mg(2+)</name>
        <dbReference type="ChEBI" id="CHEBI:18420"/>
    </ligand>
</feature>
<accession>A0A1I7C2H5</accession>